<dbReference type="PANTHER" id="PTHR14156:SF0">
    <property type="entry name" value="PROMOTILIN"/>
    <property type="match status" value="1"/>
</dbReference>
<dbReference type="GO" id="GO:0005179">
    <property type="term" value="F:hormone activity"/>
    <property type="evidence" value="ECO:0007669"/>
    <property type="project" value="UniProtKB-KW"/>
</dbReference>
<evidence type="ECO:0000256" key="8">
    <source>
        <dbReference type="SAM" id="SignalP"/>
    </source>
</evidence>
<dbReference type="EMBL" id="JAGFMF010011803">
    <property type="protein sequence ID" value="KAG8512133.1"/>
    <property type="molecule type" value="Genomic_DNA"/>
</dbReference>
<evidence type="ECO:0000256" key="5">
    <source>
        <dbReference type="ARBA" id="ARBA00022525"/>
    </source>
</evidence>
<evidence type="ECO:0000313" key="11">
    <source>
        <dbReference type="EMBL" id="KAG8512133.1"/>
    </source>
</evidence>
<evidence type="ECO:0000256" key="2">
    <source>
        <dbReference type="ARBA" id="ARBA00004613"/>
    </source>
</evidence>
<evidence type="ECO:0000259" key="10">
    <source>
        <dbReference type="Pfam" id="PF04644"/>
    </source>
</evidence>
<comment type="subcellular location">
    <subcellularLocation>
        <location evidence="2">Secreted</location>
    </subcellularLocation>
</comment>
<keyword evidence="5" id="KW-0964">Secreted</keyword>
<dbReference type="InterPro" id="IPR006737">
    <property type="entry name" value="Motilin_assoc"/>
</dbReference>
<dbReference type="InterPro" id="IPR015662">
    <property type="entry name" value="Promotilin"/>
</dbReference>
<organism evidence="11 12">
    <name type="scientific">Galemys pyrenaicus</name>
    <name type="common">Iberian desman</name>
    <name type="synonym">Pyrenean desman</name>
    <dbReference type="NCBI Taxonomy" id="202257"/>
    <lineage>
        <taxon>Eukaryota</taxon>
        <taxon>Metazoa</taxon>
        <taxon>Chordata</taxon>
        <taxon>Craniata</taxon>
        <taxon>Vertebrata</taxon>
        <taxon>Euteleostomi</taxon>
        <taxon>Mammalia</taxon>
        <taxon>Eutheria</taxon>
        <taxon>Laurasiatheria</taxon>
        <taxon>Eulipotyphla</taxon>
        <taxon>Talpidae</taxon>
        <taxon>Galemys</taxon>
    </lineage>
</organism>
<accession>A0A8J6A0L3</accession>
<keyword evidence="7" id="KW-0372">Hormone</keyword>
<evidence type="ECO:0000256" key="6">
    <source>
        <dbReference type="ARBA" id="ARBA00022685"/>
    </source>
</evidence>
<feature type="domain" description="Motilin/ghrelin-associated peptide" evidence="9">
    <location>
        <begin position="67"/>
        <end position="114"/>
    </location>
</feature>
<dbReference type="GO" id="GO:0005576">
    <property type="term" value="C:extracellular region"/>
    <property type="evidence" value="ECO:0007669"/>
    <property type="project" value="UniProtKB-SubCell"/>
</dbReference>
<evidence type="ECO:0000313" key="12">
    <source>
        <dbReference type="Proteomes" id="UP000700334"/>
    </source>
</evidence>
<dbReference type="AlphaFoldDB" id="A0A8J6A0L3"/>
<dbReference type="OrthoDB" id="9937685at2759"/>
<gene>
    <name evidence="11" type="ORF">J0S82_011263</name>
</gene>
<comment type="function">
    <text evidence="1">Plays an important role in the regulation of interdigestive gastrointestinal motility and indirectly causes rhythmic contraction of duodenal and colonic smooth muscle.</text>
</comment>
<evidence type="ECO:0000259" key="9">
    <source>
        <dbReference type="Pfam" id="PF04643"/>
    </source>
</evidence>
<reference evidence="11" key="1">
    <citation type="journal article" date="2021" name="Evol. Appl.">
        <title>The genome of the Pyrenean desman and the effects of bottlenecks and inbreeding on the genomic landscape of an endangered species.</title>
        <authorList>
            <person name="Escoda L."/>
            <person name="Castresana J."/>
        </authorList>
    </citation>
    <scope>NUCLEOTIDE SEQUENCE</scope>
    <source>
        <strain evidence="11">IBE-C5619</strain>
    </source>
</reference>
<name>A0A8J6A0L3_GALPY</name>
<evidence type="ECO:0000256" key="7">
    <source>
        <dbReference type="ARBA" id="ARBA00022702"/>
    </source>
</evidence>
<keyword evidence="8" id="KW-0732">Signal</keyword>
<comment type="caution">
    <text evidence="11">The sequence shown here is derived from an EMBL/GenBank/DDBJ whole genome shotgun (WGS) entry which is preliminary data.</text>
</comment>
<evidence type="ECO:0000256" key="1">
    <source>
        <dbReference type="ARBA" id="ARBA00002044"/>
    </source>
</evidence>
<dbReference type="PANTHER" id="PTHR14156">
    <property type="entry name" value="MOTILIN"/>
    <property type="match status" value="1"/>
</dbReference>
<proteinExistence type="inferred from homology"/>
<feature type="signal peptide" evidence="8">
    <location>
        <begin position="1"/>
        <end position="25"/>
    </location>
</feature>
<dbReference type="GO" id="GO:0031788">
    <property type="term" value="F:motilin receptor binding"/>
    <property type="evidence" value="ECO:0007669"/>
    <property type="project" value="TreeGrafter"/>
</dbReference>
<feature type="domain" description="Motilin/ghrelin" evidence="10">
    <location>
        <begin position="27"/>
        <end position="54"/>
    </location>
</feature>
<keyword evidence="6" id="KW-0165">Cleavage on pair of basic residues</keyword>
<dbReference type="InterPro" id="IPR006738">
    <property type="entry name" value="Motilin_ghrelin"/>
</dbReference>
<comment type="similarity">
    <text evidence="3">Belongs to the motilin family.</text>
</comment>
<dbReference type="Pfam" id="PF04643">
    <property type="entry name" value="Motilin_assoc"/>
    <property type="match status" value="1"/>
</dbReference>
<dbReference type="Proteomes" id="UP000700334">
    <property type="component" value="Unassembled WGS sequence"/>
</dbReference>
<keyword evidence="12" id="KW-1185">Reference proteome</keyword>
<dbReference type="Pfam" id="PF04644">
    <property type="entry name" value="Motilin_ghrelin"/>
    <property type="match status" value="1"/>
</dbReference>
<sequence>MVSRKAVAVLLVVHVAAMLASQTEAFVPIFTYSEFQKMQEKEQNKGRKKSLSVQQRSEEVGPLLLVEPTEEEENQVVKLTAPVEIGIRMNSRQLEKYRAALEGLLSEALLSTQNGKGRVGASAATAGIWPLPPLIFGDCALFFCFALETMKLSSRASAAISKGARITEQGVLTAAGGQGGQFSSQGHLKALP</sequence>
<evidence type="ECO:0000256" key="3">
    <source>
        <dbReference type="ARBA" id="ARBA00006473"/>
    </source>
</evidence>
<protein>
    <recommendedName>
        <fullName evidence="4">Promotilin</fullName>
    </recommendedName>
</protein>
<feature type="chain" id="PRO_5035220794" description="Promotilin" evidence="8">
    <location>
        <begin position="26"/>
        <end position="192"/>
    </location>
</feature>
<evidence type="ECO:0000256" key="4">
    <source>
        <dbReference type="ARBA" id="ARBA00013909"/>
    </source>
</evidence>